<evidence type="ECO:0000256" key="3">
    <source>
        <dbReference type="ARBA" id="ARBA00023242"/>
    </source>
</evidence>
<organism evidence="7 8">
    <name type="scientific">Phycomyces blakesleeanus</name>
    <dbReference type="NCBI Taxonomy" id="4837"/>
    <lineage>
        <taxon>Eukaryota</taxon>
        <taxon>Fungi</taxon>
        <taxon>Fungi incertae sedis</taxon>
        <taxon>Mucoromycota</taxon>
        <taxon>Mucoromycotina</taxon>
        <taxon>Mucoromycetes</taxon>
        <taxon>Mucorales</taxon>
        <taxon>Phycomycetaceae</taxon>
        <taxon>Phycomyces</taxon>
    </lineage>
</organism>
<dbReference type="InterPro" id="IPR004827">
    <property type="entry name" value="bZIP"/>
</dbReference>
<feature type="compositionally biased region" description="Low complexity" evidence="4">
    <location>
        <begin position="224"/>
        <end position="242"/>
    </location>
</feature>
<sequence length="555" mass="63019">MNKNTARSSNQSNTENIISNLQKSKTISNPENTGQITPYPESKSSFNHTHQSNLNQKDPVKNHLDLSEKRKWDASFTPEEQAEASSNIIKAQNVQDTEQNNEAHITKSPTEELYSDSDKSLLDVKRKVQNRVAQRAFRERKENYVNELKQKLREVQDNHVLGTRQIFYENENLRSIIRYLESENHALKRVGYSESLAEPVFNYTSTTPFIQNDPLLLQRSTEKTTTATMTTPKTTGKTTSLPPLLPTLPVHIASRPIHLHQHLATATSQGNPGPTTFDPIQFPITNHRSVSAIEKSINQHNTNTFSWRSKGPQYVFDISTPAMIRKKRHPDMTSTTPQPSTTSHKDPPYSSSCLNNPNHLPSNHSIGQLENELFDCHIDAECQSFCVMLQEQVLRSALDRLLSEPIFDTTTGALNPTISNKPGSIMFTPDSQTLGLDFDFSFGLGFNTGFGQQARSFDQSSDVNNCCQSDRRLLSCSEIWQRMHTHPHFKKFTASQLCEAVKAKVEWTDHGPVLDELEMESLFLKILWLYIRWYIGLLAYWPIGLYVLTCSCGFK</sequence>
<name>A0ABR3AKA5_PHYBL</name>
<dbReference type="Gene3D" id="1.10.238.100">
    <property type="entry name" value="YAP1 redox domain. Chain B"/>
    <property type="match status" value="1"/>
</dbReference>
<dbReference type="SMART" id="SM00338">
    <property type="entry name" value="BRLZ"/>
    <property type="match status" value="1"/>
</dbReference>
<evidence type="ECO:0000313" key="8">
    <source>
        <dbReference type="Proteomes" id="UP001448207"/>
    </source>
</evidence>
<evidence type="ECO:0000259" key="6">
    <source>
        <dbReference type="PROSITE" id="PS00036"/>
    </source>
</evidence>
<feature type="compositionally biased region" description="Polar residues" evidence="4">
    <location>
        <begin position="91"/>
        <end position="103"/>
    </location>
</feature>
<dbReference type="SUPFAM" id="SSF111430">
    <property type="entry name" value="YAP1 redox domain"/>
    <property type="match status" value="1"/>
</dbReference>
<feature type="region of interest" description="Disordered" evidence="4">
    <location>
        <begin position="322"/>
        <end position="356"/>
    </location>
</feature>
<keyword evidence="5" id="KW-0472">Membrane</keyword>
<feature type="compositionally biased region" description="Low complexity" evidence="4">
    <location>
        <begin position="333"/>
        <end position="342"/>
    </location>
</feature>
<dbReference type="Gene3D" id="1.20.5.170">
    <property type="match status" value="1"/>
</dbReference>
<accession>A0ABR3AKA5</accession>
<evidence type="ECO:0000256" key="2">
    <source>
        <dbReference type="ARBA" id="ARBA00004496"/>
    </source>
</evidence>
<dbReference type="PANTHER" id="PTHR40621:SF6">
    <property type="entry name" value="AP-1-LIKE TRANSCRIPTION FACTOR YAP1-RELATED"/>
    <property type="match status" value="1"/>
</dbReference>
<comment type="caution">
    <text evidence="7">The sequence shown here is derived from an EMBL/GenBank/DDBJ whole genome shotgun (WGS) entry which is preliminary data.</text>
</comment>
<comment type="subcellular location">
    <subcellularLocation>
        <location evidence="2">Cytoplasm</location>
    </subcellularLocation>
    <subcellularLocation>
        <location evidence="1">Nucleus</location>
    </subcellularLocation>
</comment>
<dbReference type="InterPro" id="IPR050936">
    <property type="entry name" value="AP-1-like"/>
</dbReference>
<evidence type="ECO:0000313" key="7">
    <source>
        <dbReference type="EMBL" id="KAL0076706.1"/>
    </source>
</evidence>
<evidence type="ECO:0000256" key="5">
    <source>
        <dbReference type="SAM" id="Phobius"/>
    </source>
</evidence>
<dbReference type="EMBL" id="JBCLYO010000030">
    <property type="protein sequence ID" value="KAL0076706.1"/>
    <property type="molecule type" value="Genomic_DNA"/>
</dbReference>
<keyword evidence="5" id="KW-0812">Transmembrane</keyword>
<feature type="compositionally biased region" description="Polar residues" evidence="4">
    <location>
        <begin position="1"/>
        <end position="56"/>
    </location>
</feature>
<evidence type="ECO:0000256" key="4">
    <source>
        <dbReference type="SAM" id="MobiDB-lite"/>
    </source>
</evidence>
<keyword evidence="3" id="KW-0539">Nucleus</keyword>
<gene>
    <name evidence="7" type="ORF">J3Q64DRAFT_1825450</name>
</gene>
<keyword evidence="5" id="KW-1133">Transmembrane helix</keyword>
<dbReference type="PANTHER" id="PTHR40621">
    <property type="entry name" value="TRANSCRIPTION FACTOR KAPC-RELATED"/>
    <property type="match status" value="1"/>
</dbReference>
<feature type="transmembrane region" description="Helical" evidence="5">
    <location>
        <begin position="527"/>
        <end position="548"/>
    </location>
</feature>
<reference evidence="7 8" key="1">
    <citation type="submission" date="2024-04" db="EMBL/GenBank/DDBJ databases">
        <title>Symmetric and asymmetric DNA N6-adenine methylation regulates different biological responses in Mucorales.</title>
        <authorList>
            <consortium name="Lawrence Berkeley National Laboratory"/>
            <person name="Lax C."/>
            <person name="Mondo S.J."/>
            <person name="Osorio-Concepcion M."/>
            <person name="Muszewska A."/>
            <person name="Corrochano-Luque M."/>
            <person name="Gutierrez G."/>
            <person name="Riley R."/>
            <person name="Lipzen A."/>
            <person name="Guo J."/>
            <person name="Hundley H."/>
            <person name="Amirebrahimi M."/>
            <person name="Ng V."/>
            <person name="Lorenzo-Gutierrez D."/>
            <person name="Binder U."/>
            <person name="Yang J."/>
            <person name="Song Y."/>
            <person name="Canovas D."/>
            <person name="Navarro E."/>
            <person name="Freitag M."/>
            <person name="Gabaldon T."/>
            <person name="Grigoriev I.V."/>
            <person name="Corrochano L.M."/>
            <person name="Nicolas F.E."/>
            <person name="Garre V."/>
        </authorList>
    </citation>
    <scope>NUCLEOTIDE SEQUENCE [LARGE SCALE GENOMIC DNA]</scope>
    <source>
        <strain evidence="7 8">L51</strain>
    </source>
</reference>
<evidence type="ECO:0000256" key="1">
    <source>
        <dbReference type="ARBA" id="ARBA00004123"/>
    </source>
</evidence>
<protein>
    <recommendedName>
        <fullName evidence="6">BZIP domain-containing protein</fullName>
    </recommendedName>
</protein>
<proteinExistence type="predicted"/>
<dbReference type="Proteomes" id="UP001448207">
    <property type="component" value="Unassembled WGS sequence"/>
</dbReference>
<feature type="region of interest" description="Disordered" evidence="4">
    <location>
        <begin position="91"/>
        <end position="114"/>
    </location>
</feature>
<keyword evidence="8" id="KW-1185">Reference proteome</keyword>
<feature type="domain" description="BZIP" evidence="6">
    <location>
        <begin position="125"/>
        <end position="140"/>
    </location>
</feature>
<dbReference type="PROSITE" id="PS00036">
    <property type="entry name" value="BZIP_BASIC"/>
    <property type="match status" value="1"/>
</dbReference>
<feature type="region of interest" description="Disordered" evidence="4">
    <location>
        <begin position="1"/>
        <end position="60"/>
    </location>
</feature>
<dbReference type="SUPFAM" id="SSF57959">
    <property type="entry name" value="Leucine zipper domain"/>
    <property type="match status" value="1"/>
</dbReference>
<dbReference type="CDD" id="cd14688">
    <property type="entry name" value="bZIP_YAP"/>
    <property type="match status" value="1"/>
</dbReference>
<dbReference type="InterPro" id="IPR023167">
    <property type="entry name" value="Yap1_redox_dom_sf"/>
</dbReference>
<feature type="region of interest" description="Disordered" evidence="4">
    <location>
        <begin position="224"/>
        <end position="243"/>
    </location>
</feature>
<dbReference type="InterPro" id="IPR046347">
    <property type="entry name" value="bZIP_sf"/>
</dbReference>